<dbReference type="InterPro" id="IPR054300">
    <property type="entry name" value="OB_DPOA2"/>
</dbReference>
<sequence length="354" mass="38910">MCGSLTTCPQVLSRRSSRVPRRGDRPHRGLHDIQSLQDLLEEEEEDELLDAYTTPSKGARKRSNSSPEQPRHKRLLGRSPLGAFSPGSFSPSVTPSRHYASRGGRGDVVATFGDAPGTLWSSLGTPSCTPRLFGPPERHLSKPYKFMFQKPLDVREVMLWRMEELGDALKRHHQLEDFAPVTLPAQEPVTVLGQIACDSAGKLNAHSVLLVGDAAHAGGAQIPLDLSELTEFSLFPGQIVALEGTNSTGRRMRVTRIYEGVPLPFHAPTEPLPDQVSVLVACGPFTPSDGVAFEPLRDLLDVIERDRPDLCLLLGPFLDARHEQVQRCELPGSFGEVFRLCLRCILDSTRSCVP</sequence>
<name>A0A1V4J2N1_PATFA</name>
<evidence type="ECO:0000256" key="4">
    <source>
        <dbReference type="ARBA" id="ARBA00022705"/>
    </source>
</evidence>
<accession>A0A1V4J2N1</accession>
<protein>
    <recommendedName>
        <fullName evidence="3">DNA polymerase alpha subunit B</fullName>
    </recommendedName>
</protein>
<dbReference type="GO" id="GO:0003677">
    <property type="term" value="F:DNA binding"/>
    <property type="evidence" value="ECO:0007669"/>
    <property type="project" value="InterPro"/>
</dbReference>
<evidence type="ECO:0000313" key="10">
    <source>
        <dbReference type="Proteomes" id="UP000190648"/>
    </source>
</evidence>
<dbReference type="Pfam" id="PF04042">
    <property type="entry name" value="DNA_pol_E_B"/>
    <property type="match status" value="1"/>
</dbReference>
<dbReference type="PANTHER" id="PTHR23061">
    <property type="entry name" value="DNA POLYMERASE 2 ALPHA 70 KDA SUBUNIT"/>
    <property type="match status" value="1"/>
</dbReference>
<reference evidence="9 10" key="1">
    <citation type="submission" date="2016-02" db="EMBL/GenBank/DDBJ databases">
        <title>Band-tailed pigeon sequencing and assembly.</title>
        <authorList>
            <person name="Soares A.E."/>
            <person name="Novak B.J."/>
            <person name="Rice E.S."/>
            <person name="O'Connell B."/>
            <person name="Chang D."/>
            <person name="Weber S."/>
            <person name="Shapiro B."/>
        </authorList>
    </citation>
    <scope>NUCLEOTIDE SEQUENCE [LARGE SCALE GENOMIC DNA]</scope>
    <source>
        <strain evidence="9">BTP2013</strain>
        <tissue evidence="9">Blood</tissue>
    </source>
</reference>
<feature type="domain" description="DNA polymerase alpha subunit B OB" evidence="8">
    <location>
        <begin position="155"/>
        <end position="260"/>
    </location>
</feature>
<keyword evidence="5" id="KW-0539">Nucleus</keyword>
<dbReference type="EMBL" id="LSYS01009555">
    <property type="protein sequence ID" value="OPJ66284.1"/>
    <property type="molecule type" value="Genomic_DNA"/>
</dbReference>
<evidence type="ECO:0000256" key="2">
    <source>
        <dbReference type="ARBA" id="ARBA00007299"/>
    </source>
</evidence>
<evidence type="ECO:0000259" key="7">
    <source>
        <dbReference type="Pfam" id="PF04042"/>
    </source>
</evidence>
<evidence type="ECO:0000256" key="6">
    <source>
        <dbReference type="SAM" id="MobiDB-lite"/>
    </source>
</evidence>
<proteinExistence type="inferred from homology"/>
<dbReference type="Pfam" id="PF22062">
    <property type="entry name" value="OB_DPOA2"/>
    <property type="match status" value="1"/>
</dbReference>
<evidence type="ECO:0000259" key="8">
    <source>
        <dbReference type="Pfam" id="PF22062"/>
    </source>
</evidence>
<feature type="region of interest" description="Disordered" evidence="6">
    <location>
        <begin position="1"/>
        <end position="103"/>
    </location>
</feature>
<dbReference type="InterPro" id="IPR016722">
    <property type="entry name" value="DNA_pol_alpha_bsu"/>
</dbReference>
<feature type="compositionally biased region" description="Polar residues" evidence="6">
    <location>
        <begin position="1"/>
        <end position="10"/>
    </location>
</feature>
<dbReference type="Proteomes" id="UP000190648">
    <property type="component" value="Unassembled WGS sequence"/>
</dbReference>
<feature type="compositionally biased region" description="Basic and acidic residues" evidence="6">
    <location>
        <begin position="21"/>
        <end position="31"/>
    </location>
</feature>
<dbReference type="PANTHER" id="PTHR23061:SF12">
    <property type="entry name" value="DNA POLYMERASE ALPHA SUBUNIT B"/>
    <property type="match status" value="1"/>
</dbReference>
<keyword evidence="4" id="KW-0235">DNA replication</keyword>
<evidence type="ECO:0000256" key="1">
    <source>
        <dbReference type="ARBA" id="ARBA00004123"/>
    </source>
</evidence>
<comment type="similarity">
    <text evidence="2">Belongs to the DNA polymerase alpha subunit B family.</text>
</comment>
<dbReference type="GO" id="GO:0006270">
    <property type="term" value="P:DNA replication initiation"/>
    <property type="evidence" value="ECO:0007669"/>
    <property type="project" value="TreeGrafter"/>
</dbReference>
<dbReference type="InterPro" id="IPR007185">
    <property type="entry name" value="DNA_pol_a/d/e_bsu"/>
</dbReference>
<organism evidence="9 10">
    <name type="scientific">Patagioenas fasciata monilis</name>
    <dbReference type="NCBI Taxonomy" id="372326"/>
    <lineage>
        <taxon>Eukaryota</taxon>
        <taxon>Metazoa</taxon>
        <taxon>Chordata</taxon>
        <taxon>Craniata</taxon>
        <taxon>Vertebrata</taxon>
        <taxon>Euteleostomi</taxon>
        <taxon>Archelosauria</taxon>
        <taxon>Archosauria</taxon>
        <taxon>Dinosauria</taxon>
        <taxon>Saurischia</taxon>
        <taxon>Theropoda</taxon>
        <taxon>Coelurosauria</taxon>
        <taxon>Aves</taxon>
        <taxon>Neognathae</taxon>
        <taxon>Neoaves</taxon>
        <taxon>Columbimorphae</taxon>
        <taxon>Columbiformes</taxon>
        <taxon>Columbidae</taxon>
        <taxon>Patagioenas</taxon>
    </lineage>
</organism>
<dbReference type="Gene3D" id="3.60.21.60">
    <property type="match status" value="1"/>
</dbReference>
<evidence type="ECO:0000256" key="3">
    <source>
        <dbReference type="ARBA" id="ARBA00018596"/>
    </source>
</evidence>
<feature type="compositionally biased region" description="Acidic residues" evidence="6">
    <location>
        <begin position="39"/>
        <end position="49"/>
    </location>
</feature>
<evidence type="ECO:0000256" key="5">
    <source>
        <dbReference type="ARBA" id="ARBA00023242"/>
    </source>
</evidence>
<comment type="subcellular location">
    <subcellularLocation>
        <location evidence="1">Nucleus</location>
    </subcellularLocation>
</comment>
<dbReference type="GO" id="GO:0005658">
    <property type="term" value="C:alpha DNA polymerase:primase complex"/>
    <property type="evidence" value="ECO:0007669"/>
    <property type="project" value="TreeGrafter"/>
</dbReference>
<keyword evidence="10" id="KW-1185">Reference proteome</keyword>
<dbReference type="OrthoDB" id="336885at2759"/>
<dbReference type="STRING" id="372326.A0A1V4J2N1"/>
<dbReference type="AlphaFoldDB" id="A0A1V4J2N1"/>
<evidence type="ECO:0000313" key="9">
    <source>
        <dbReference type="EMBL" id="OPJ66284.1"/>
    </source>
</evidence>
<comment type="caution">
    <text evidence="9">The sequence shown here is derived from an EMBL/GenBank/DDBJ whole genome shotgun (WGS) entry which is preliminary data.</text>
</comment>
<gene>
    <name evidence="9" type="ORF">AV530_013845</name>
</gene>
<feature type="domain" description="DNA polymerase alpha/delta/epsilon subunit B" evidence="7">
    <location>
        <begin position="278"/>
        <end position="348"/>
    </location>
</feature>